<name>A0ABS8V9G9_DATST</name>
<proteinExistence type="predicted"/>
<gene>
    <name evidence="1" type="ORF">HAX54_029533</name>
</gene>
<evidence type="ECO:0000313" key="1">
    <source>
        <dbReference type="EMBL" id="MCD9642645.1"/>
    </source>
</evidence>
<dbReference type="PANTHER" id="PTHR20930">
    <property type="entry name" value="OVARIAN CARCINOMA ANTIGEN CA125-RELATED"/>
    <property type="match status" value="1"/>
</dbReference>
<reference evidence="1 2" key="1">
    <citation type="journal article" date="2021" name="BMC Genomics">
        <title>Datura genome reveals duplications of psychoactive alkaloid biosynthetic genes and high mutation rate following tissue culture.</title>
        <authorList>
            <person name="Rajewski A."/>
            <person name="Carter-House D."/>
            <person name="Stajich J."/>
            <person name="Litt A."/>
        </authorList>
    </citation>
    <scope>NUCLEOTIDE SEQUENCE [LARGE SCALE GENOMIC DNA]</scope>
    <source>
        <strain evidence="1">AR-01</strain>
    </source>
</reference>
<dbReference type="Proteomes" id="UP000823775">
    <property type="component" value="Unassembled WGS sequence"/>
</dbReference>
<accession>A0ABS8V9G9</accession>
<dbReference type="EMBL" id="JACEIK010003676">
    <property type="protein sequence ID" value="MCD9642645.1"/>
    <property type="molecule type" value="Genomic_DNA"/>
</dbReference>
<keyword evidence="2" id="KW-1185">Reference proteome</keyword>
<protein>
    <submittedName>
        <fullName evidence="1">Uncharacterized protein</fullName>
    </submittedName>
</protein>
<comment type="caution">
    <text evidence="1">The sequence shown here is derived from an EMBL/GenBank/DDBJ whole genome shotgun (WGS) entry which is preliminary data.</text>
</comment>
<dbReference type="PANTHER" id="PTHR20930:SF0">
    <property type="entry name" value="PROTEIN ILRUN"/>
    <property type="match status" value="1"/>
</dbReference>
<organism evidence="1 2">
    <name type="scientific">Datura stramonium</name>
    <name type="common">Jimsonweed</name>
    <name type="synonym">Common thornapple</name>
    <dbReference type="NCBI Taxonomy" id="4076"/>
    <lineage>
        <taxon>Eukaryota</taxon>
        <taxon>Viridiplantae</taxon>
        <taxon>Streptophyta</taxon>
        <taxon>Embryophyta</taxon>
        <taxon>Tracheophyta</taxon>
        <taxon>Spermatophyta</taxon>
        <taxon>Magnoliopsida</taxon>
        <taxon>eudicotyledons</taxon>
        <taxon>Gunneridae</taxon>
        <taxon>Pentapetalae</taxon>
        <taxon>asterids</taxon>
        <taxon>lamiids</taxon>
        <taxon>Solanales</taxon>
        <taxon>Solanaceae</taxon>
        <taxon>Solanoideae</taxon>
        <taxon>Datureae</taxon>
        <taxon>Datura</taxon>
    </lineage>
</organism>
<evidence type="ECO:0000313" key="2">
    <source>
        <dbReference type="Proteomes" id="UP000823775"/>
    </source>
</evidence>
<sequence length="127" mass="14222">MESSIVIKVKHGETQDDPNARVADDKLLDGDVVTLVDDEELQDITRQDLNPLRISITSVGLAVDHELDVAVDFTAPQLPGGKYISWLEDGLAFRFVPGQRVWVLIQVDFSMTSPKKEFFYEASEDLT</sequence>